<dbReference type="GO" id="GO:0042134">
    <property type="term" value="F:rRNA primary transcript binding"/>
    <property type="evidence" value="ECO:0007669"/>
    <property type="project" value="EnsemblFungi"/>
</dbReference>
<protein>
    <recommendedName>
        <fullName evidence="7">Ribosome biogenesis protein RLP7</fullName>
    </recommendedName>
</protein>
<comment type="similarity">
    <text evidence="2">Belongs to the universal ribosomal protein uL30 family.</text>
</comment>
<dbReference type="RefSeq" id="XP_019040115.1">
    <property type="nucleotide sequence ID" value="XM_019183183.1"/>
</dbReference>
<dbReference type="Pfam" id="PF00327">
    <property type="entry name" value="Ribosomal_L30"/>
    <property type="match status" value="1"/>
</dbReference>
<dbReference type="EMBL" id="KV454209">
    <property type="protein sequence ID" value="ODQ60908.1"/>
    <property type="molecule type" value="Genomic_DNA"/>
</dbReference>
<dbReference type="AlphaFoldDB" id="A0A1E3P6D0"/>
<dbReference type="PANTHER" id="PTHR11524">
    <property type="entry name" value="60S RIBOSOMAL PROTEIN L7"/>
    <property type="match status" value="1"/>
</dbReference>
<dbReference type="InterPro" id="IPR016082">
    <property type="entry name" value="Ribosomal_uL30_ferredoxin-like"/>
</dbReference>
<dbReference type="InterPro" id="IPR039699">
    <property type="entry name" value="Ribosomal_uL30"/>
</dbReference>
<gene>
    <name evidence="10" type="ORF">WICANDRAFT_61467</name>
</gene>
<keyword evidence="11" id="KW-1185">Reference proteome</keyword>
<dbReference type="InterPro" id="IPR035808">
    <property type="entry name" value="Ribosomal_uL30_euk_arc"/>
</dbReference>
<dbReference type="GO" id="GO:0030687">
    <property type="term" value="C:preribosome, large subunit precursor"/>
    <property type="evidence" value="ECO:0007669"/>
    <property type="project" value="EnsemblFungi"/>
</dbReference>
<evidence type="ECO:0000256" key="2">
    <source>
        <dbReference type="ARBA" id="ARBA00007594"/>
    </source>
</evidence>
<keyword evidence="5" id="KW-0539">Nucleus</keyword>
<dbReference type="Proteomes" id="UP000094112">
    <property type="component" value="Unassembled WGS sequence"/>
</dbReference>
<dbReference type="Gene3D" id="3.30.1390.20">
    <property type="entry name" value="Ribosomal protein L30, ferredoxin-like fold domain"/>
    <property type="match status" value="1"/>
</dbReference>
<dbReference type="GO" id="GO:0022625">
    <property type="term" value="C:cytosolic large ribosomal subunit"/>
    <property type="evidence" value="ECO:0007669"/>
    <property type="project" value="TreeGrafter"/>
</dbReference>
<proteinExistence type="inferred from homology"/>
<evidence type="ECO:0000256" key="4">
    <source>
        <dbReference type="ARBA" id="ARBA00022884"/>
    </source>
</evidence>
<reference evidence="10 11" key="1">
    <citation type="journal article" date="2016" name="Proc. Natl. Acad. Sci. U.S.A.">
        <title>Comparative genomics of biotechnologically important yeasts.</title>
        <authorList>
            <person name="Riley R."/>
            <person name="Haridas S."/>
            <person name="Wolfe K.H."/>
            <person name="Lopes M.R."/>
            <person name="Hittinger C.T."/>
            <person name="Goeker M."/>
            <person name="Salamov A.A."/>
            <person name="Wisecaver J.H."/>
            <person name="Long T.M."/>
            <person name="Calvey C.H."/>
            <person name="Aerts A.L."/>
            <person name="Barry K.W."/>
            <person name="Choi C."/>
            <person name="Clum A."/>
            <person name="Coughlan A.Y."/>
            <person name="Deshpande S."/>
            <person name="Douglass A.P."/>
            <person name="Hanson S.J."/>
            <person name="Klenk H.-P."/>
            <person name="LaButti K.M."/>
            <person name="Lapidus A."/>
            <person name="Lindquist E.A."/>
            <person name="Lipzen A.M."/>
            <person name="Meier-Kolthoff J.P."/>
            <person name="Ohm R.A."/>
            <person name="Otillar R.P."/>
            <person name="Pangilinan J.L."/>
            <person name="Peng Y."/>
            <person name="Rokas A."/>
            <person name="Rosa C.A."/>
            <person name="Scheuner C."/>
            <person name="Sibirny A.A."/>
            <person name="Slot J.C."/>
            <person name="Stielow J.B."/>
            <person name="Sun H."/>
            <person name="Kurtzman C.P."/>
            <person name="Blackwell M."/>
            <person name="Grigoriev I.V."/>
            <person name="Jeffries T.W."/>
        </authorList>
    </citation>
    <scope>NUCLEOTIDE SEQUENCE [LARGE SCALE GENOMIC DNA]</scope>
    <source>
        <strain evidence="11">ATCC 58044 / CBS 1984 / NCYC 433 / NRRL Y-366-8</strain>
    </source>
</reference>
<dbReference type="InterPro" id="IPR018038">
    <property type="entry name" value="Ribosomal_uL30_CS"/>
</dbReference>
<dbReference type="SUPFAM" id="SSF55129">
    <property type="entry name" value="Ribosomal protein L30p/L7e"/>
    <property type="match status" value="1"/>
</dbReference>
<evidence type="ECO:0000256" key="8">
    <source>
        <dbReference type="SAM" id="MobiDB-lite"/>
    </source>
</evidence>
<feature type="domain" description="Large ribosomal subunit protein uL30-like ferredoxin-like fold" evidence="9">
    <location>
        <begin position="109"/>
        <end position="160"/>
    </location>
</feature>
<dbReference type="PANTHER" id="PTHR11524:SF26">
    <property type="entry name" value="RIBOSOME BIOGENESIS PROTEIN RLP7"/>
    <property type="match status" value="1"/>
</dbReference>
<dbReference type="GO" id="GO:0003735">
    <property type="term" value="F:structural constituent of ribosome"/>
    <property type="evidence" value="ECO:0007669"/>
    <property type="project" value="TreeGrafter"/>
</dbReference>
<name>A0A1E3P6D0_WICAA</name>
<dbReference type="InterPro" id="IPR036919">
    <property type="entry name" value="Ribo_uL30_ferredoxin-like_sf"/>
</dbReference>
<evidence type="ECO:0000313" key="11">
    <source>
        <dbReference type="Proteomes" id="UP000094112"/>
    </source>
</evidence>
<comment type="function">
    <text evidence="6">Involved in the biogenesis of the 60S ribosomal subunit. May act as a specificity factor that binds precursor rRNAs and tethers the enzymes that carry out the early 5' to 3' exonucleolytic reactions that generate the mature rRNAs.</text>
</comment>
<evidence type="ECO:0000259" key="9">
    <source>
        <dbReference type="Pfam" id="PF00327"/>
    </source>
</evidence>
<feature type="compositionally biased region" description="Basic and acidic residues" evidence="8">
    <location>
        <begin position="21"/>
        <end position="38"/>
    </location>
</feature>
<evidence type="ECO:0000256" key="6">
    <source>
        <dbReference type="ARBA" id="ARBA00037037"/>
    </source>
</evidence>
<keyword evidence="3" id="KW-0690">Ribosome biogenesis</keyword>
<evidence type="ECO:0000256" key="3">
    <source>
        <dbReference type="ARBA" id="ARBA00022517"/>
    </source>
</evidence>
<dbReference type="OrthoDB" id="28644at2759"/>
<sequence>MSELNSNPEILLRKRKNADRLRIEKQENARKRQEEISRKKNQRKQKFVRAETLVAKSLATKRESERIKRVSKIERVNAISDSQNRQYIEKLNPEGVKSKELYSGKPTLYFIVRISGPHGVKIPTKVHKILNLLRLNHINTGVFIKLTESIYPLIKLISPYTVIGKPSLQSVRQLIQKRATINVKDQESDQVKSVKLNDNNVVEERLGDEGIICIEDIIHEIVSLGENFKTVSYFLNPFELNHDIVGYGPLAKLKKLEKREAKKQNKTFSNSGSAPILEIDIDEFVAQQN</sequence>
<evidence type="ECO:0000313" key="10">
    <source>
        <dbReference type="EMBL" id="ODQ60908.1"/>
    </source>
</evidence>
<dbReference type="GeneID" id="30200429"/>
<feature type="region of interest" description="Disordered" evidence="8">
    <location>
        <begin position="21"/>
        <end position="45"/>
    </location>
</feature>
<evidence type="ECO:0000256" key="1">
    <source>
        <dbReference type="ARBA" id="ARBA00004604"/>
    </source>
</evidence>
<dbReference type="CDD" id="cd01657">
    <property type="entry name" value="Ribosomal_L7_archeal_euk"/>
    <property type="match status" value="1"/>
</dbReference>
<evidence type="ECO:0000256" key="5">
    <source>
        <dbReference type="ARBA" id="ARBA00023242"/>
    </source>
</evidence>
<evidence type="ECO:0000256" key="7">
    <source>
        <dbReference type="ARBA" id="ARBA00039196"/>
    </source>
</evidence>
<keyword evidence="4" id="KW-0694">RNA-binding</keyword>
<dbReference type="GO" id="GO:0005730">
    <property type="term" value="C:nucleolus"/>
    <property type="evidence" value="ECO:0007669"/>
    <property type="project" value="UniProtKB-SubCell"/>
</dbReference>
<comment type="subcellular location">
    <subcellularLocation>
        <location evidence="1">Nucleus</location>
        <location evidence="1">Nucleolus</location>
    </subcellularLocation>
</comment>
<accession>A0A1E3P6D0</accession>
<dbReference type="GO" id="GO:0000463">
    <property type="term" value="P:maturation of LSU-rRNA from tricistronic rRNA transcript (SSU-rRNA, 5.8S rRNA, LSU-rRNA)"/>
    <property type="evidence" value="ECO:0007669"/>
    <property type="project" value="EnsemblFungi"/>
</dbReference>
<dbReference type="PROSITE" id="PS00634">
    <property type="entry name" value="RIBOSOMAL_L30"/>
    <property type="match status" value="1"/>
</dbReference>
<dbReference type="GO" id="GO:0000465">
    <property type="term" value="P:exonucleolytic trimming to generate mature 5'-end of 5.8S rRNA from tricistronic rRNA transcript (SSU-rRNA, 5.8S rRNA, LSU-rRNA)"/>
    <property type="evidence" value="ECO:0007669"/>
    <property type="project" value="EnsemblFungi"/>
</dbReference>
<organism evidence="10 11">
    <name type="scientific">Wickerhamomyces anomalus (strain ATCC 58044 / CBS 1984 / NCYC 433 / NRRL Y-366-8)</name>
    <name type="common">Yeast</name>
    <name type="synonym">Hansenula anomala</name>
    <dbReference type="NCBI Taxonomy" id="683960"/>
    <lineage>
        <taxon>Eukaryota</taxon>
        <taxon>Fungi</taxon>
        <taxon>Dikarya</taxon>
        <taxon>Ascomycota</taxon>
        <taxon>Saccharomycotina</taxon>
        <taxon>Saccharomycetes</taxon>
        <taxon>Phaffomycetales</taxon>
        <taxon>Wickerhamomycetaceae</taxon>
        <taxon>Wickerhamomyces</taxon>
    </lineage>
</organism>
<dbReference type="STRING" id="683960.A0A1E3P6D0"/>